<evidence type="ECO:0000259" key="1">
    <source>
        <dbReference type="Pfam" id="PF01656"/>
    </source>
</evidence>
<evidence type="ECO:0000313" key="2">
    <source>
        <dbReference type="EMBL" id="GAN61521.1"/>
    </source>
</evidence>
<dbReference type="Proteomes" id="UP000032671">
    <property type="component" value="Unassembled WGS sequence"/>
</dbReference>
<proteinExistence type="predicted"/>
<gene>
    <name evidence="2" type="ORF">Abci_031_003</name>
    <name evidence="3" type="ORF">ACI01nite_27340</name>
</gene>
<dbReference type="PANTHER" id="PTHR13696">
    <property type="entry name" value="P-LOOP CONTAINING NUCLEOSIDE TRIPHOSPHATE HYDROLASE"/>
    <property type="match status" value="1"/>
</dbReference>
<reference evidence="2 4" key="1">
    <citation type="submission" date="2012-11" db="EMBL/GenBank/DDBJ databases">
        <title>Whole genome sequence of Acetobacter cibinongensis 4H-1.</title>
        <authorList>
            <person name="Azuma Y."/>
            <person name="Higashiura N."/>
            <person name="Hirakawa H."/>
            <person name="Matsushita K."/>
        </authorList>
    </citation>
    <scope>NUCLEOTIDE SEQUENCE [LARGE SCALE GENOMIC DNA]</scope>
    <source>
        <strain evidence="2 4">4H-1</strain>
    </source>
</reference>
<feature type="domain" description="CobQ/CobB/MinD/ParA nucleotide binding" evidence="1">
    <location>
        <begin position="6"/>
        <end position="179"/>
    </location>
</feature>
<protein>
    <submittedName>
        <fullName evidence="3">Chromosome partitioning protein ParA</fullName>
    </submittedName>
</protein>
<dbReference type="InterPro" id="IPR050678">
    <property type="entry name" value="DNA_Partitioning_ATPase"/>
</dbReference>
<accession>A0A0D6N7Q2</accession>
<dbReference type="InterPro" id="IPR002586">
    <property type="entry name" value="CobQ/CobB/MinD/ParA_Nub-bd_dom"/>
</dbReference>
<dbReference type="Pfam" id="PF01656">
    <property type="entry name" value="CbiA"/>
    <property type="match status" value="1"/>
</dbReference>
<accession>A0A6N3SSS4</accession>
<organism evidence="2 4">
    <name type="scientific">Acetobacter cibinongensis</name>
    <dbReference type="NCBI Taxonomy" id="146475"/>
    <lineage>
        <taxon>Bacteria</taxon>
        <taxon>Pseudomonadati</taxon>
        <taxon>Pseudomonadota</taxon>
        <taxon>Alphaproteobacteria</taxon>
        <taxon>Acetobacterales</taxon>
        <taxon>Acetobacteraceae</taxon>
        <taxon>Acetobacter</taxon>
    </lineage>
</organism>
<evidence type="ECO:0000313" key="3">
    <source>
        <dbReference type="EMBL" id="GEL60132.1"/>
    </source>
</evidence>
<evidence type="ECO:0000313" key="5">
    <source>
        <dbReference type="Proteomes" id="UP000321891"/>
    </source>
</evidence>
<dbReference type="SUPFAM" id="SSF52540">
    <property type="entry name" value="P-loop containing nucleoside triphosphate hydrolases"/>
    <property type="match status" value="1"/>
</dbReference>
<keyword evidence="5" id="KW-1185">Reference proteome</keyword>
<comment type="caution">
    <text evidence="2">The sequence shown here is derived from an EMBL/GenBank/DDBJ whole genome shotgun (WGS) entry which is preliminary data.</text>
</comment>
<reference evidence="3 5" key="2">
    <citation type="submission" date="2019-07" db="EMBL/GenBank/DDBJ databases">
        <title>Whole genome shotgun sequence of Acetobacter cibinongensis NBRC 16605.</title>
        <authorList>
            <person name="Hosoyama A."/>
            <person name="Uohara A."/>
            <person name="Ohji S."/>
            <person name="Ichikawa N."/>
        </authorList>
    </citation>
    <scope>NUCLEOTIDE SEQUENCE [LARGE SCALE GENOMIC DNA]</scope>
    <source>
        <strain evidence="3 5">NBRC 16605</strain>
    </source>
</reference>
<dbReference type="InterPro" id="IPR027417">
    <property type="entry name" value="P-loop_NTPase"/>
</dbReference>
<dbReference type="Proteomes" id="UP000321891">
    <property type="component" value="Unassembled WGS sequence"/>
</dbReference>
<dbReference type="CDD" id="cd02042">
    <property type="entry name" value="ParAB_family"/>
    <property type="match status" value="1"/>
</dbReference>
<dbReference type="AlphaFoldDB" id="A0A0D6N7Q2"/>
<dbReference type="Gene3D" id="3.40.50.300">
    <property type="entry name" value="P-loop containing nucleotide triphosphate hydrolases"/>
    <property type="match status" value="1"/>
</dbReference>
<evidence type="ECO:0000313" key="4">
    <source>
        <dbReference type="Proteomes" id="UP000032671"/>
    </source>
</evidence>
<dbReference type="RefSeq" id="WP_048839568.1">
    <property type="nucleotide sequence ID" value="NZ_BAMV01000031.1"/>
</dbReference>
<sequence length="215" mass="23528">MTKIVLVSSPKGGSGKSVVTRHLLVAAAQEGLRVIGIDFDRQGTIDKWGKRRQVLRAKMPEFIDVSIVAAQLQDWRGGLSHAKGYDLAVIDTPPSVEDHMAAITGLAQAADIVVVPCACTQDDVDSIAPWIDVLNQVTNNTVVVLNRANRRTNSFARVRGRLIKVADVIPVELPQLEDVHVPSGKGLTLLDFTKSRGQEPFEEFWAFINRKIGNV</sequence>
<dbReference type="EMBL" id="BJVU01000027">
    <property type="protein sequence ID" value="GEL60132.1"/>
    <property type="molecule type" value="Genomic_DNA"/>
</dbReference>
<dbReference type="PANTHER" id="PTHR13696:SF96">
    <property type="entry name" value="COBQ_COBB_MIND_PARA NUCLEOTIDE BINDING DOMAIN-CONTAINING PROTEIN"/>
    <property type="match status" value="1"/>
</dbReference>
<dbReference type="EMBL" id="BAMV01000031">
    <property type="protein sequence ID" value="GAN61521.1"/>
    <property type="molecule type" value="Genomic_DNA"/>
</dbReference>
<name>A0A0D6N7Q2_9PROT</name>
<dbReference type="STRING" id="1231339.Abci_031_003"/>